<proteinExistence type="predicted"/>
<dbReference type="PANTHER" id="PTHR43546">
    <property type="entry name" value="UPF0173 METAL-DEPENDENT HYDROLASE MJ1163-RELATED"/>
    <property type="match status" value="1"/>
</dbReference>
<evidence type="ECO:0000313" key="2">
    <source>
        <dbReference type="EMBL" id="MDR7385761.1"/>
    </source>
</evidence>
<evidence type="ECO:0000259" key="1">
    <source>
        <dbReference type="SMART" id="SM00849"/>
    </source>
</evidence>
<dbReference type="CDD" id="cd06262">
    <property type="entry name" value="metallo-hydrolase-like_MBL-fold"/>
    <property type="match status" value="1"/>
</dbReference>
<dbReference type="Proteomes" id="UP001183585">
    <property type="component" value="Unassembled WGS sequence"/>
</dbReference>
<protein>
    <submittedName>
        <fullName evidence="2">L-ascorbate metabolism protein UlaG (Beta-lactamase superfamily)</fullName>
    </submittedName>
</protein>
<name>A0ABU2CWN4_9MICO</name>
<dbReference type="InterPro" id="IPR036866">
    <property type="entry name" value="RibonucZ/Hydroxyglut_hydro"/>
</dbReference>
<dbReference type="SMART" id="SM00849">
    <property type="entry name" value="Lactamase_B"/>
    <property type="match status" value="1"/>
</dbReference>
<evidence type="ECO:0000313" key="3">
    <source>
        <dbReference type="Proteomes" id="UP001183585"/>
    </source>
</evidence>
<organism evidence="2 3">
    <name type="scientific">Promicromonospora iranensis</name>
    <dbReference type="NCBI Taxonomy" id="1105144"/>
    <lineage>
        <taxon>Bacteria</taxon>
        <taxon>Bacillati</taxon>
        <taxon>Actinomycetota</taxon>
        <taxon>Actinomycetes</taxon>
        <taxon>Micrococcales</taxon>
        <taxon>Promicromonosporaceae</taxon>
        <taxon>Promicromonospora</taxon>
    </lineage>
</organism>
<keyword evidence="3" id="KW-1185">Reference proteome</keyword>
<dbReference type="SUPFAM" id="SSF56281">
    <property type="entry name" value="Metallo-hydrolase/oxidoreductase"/>
    <property type="match status" value="1"/>
</dbReference>
<dbReference type="PANTHER" id="PTHR43546:SF3">
    <property type="entry name" value="UPF0173 METAL-DEPENDENT HYDROLASE MJ1163"/>
    <property type="match status" value="1"/>
</dbReference>
<dbReference type="RefSeq" id="WP_274996718.1">
    <property type="nucleotide sequence ID" value="NZ_JAJQQP010000013.1"/>
</dbReference>
<reference evidence="2 3" key="1">
    <citation type="submission" date="2023-07" db="EMBL/GenBank/DDBJ databases">
        <title>Sequencing the genomes of 1000 actinobacteria strains.</title>
        <authorList>
            <person name="Klenk H.-P."/>
        </authorList>
    </citation>
    <scope>NUCLEOTIDE SEQUENCE [LARGE SCALE GENOMIC DNA]</scope>
    <source>
        <strain evidence="2 3">DSM 45554</strain>
    </source>
</reference>
<dbReference type="InterPro" id="IPR050114">
    <property type="entry name" value="UPF0173_UPF0282_UlaG_hydrolase"/>
</dbReference>
<comment type="caution">
    <text evidence="2">The sequence shown here is derived from an EMBL/GenBank/DDBJ whole genome shotgun (WGS) entry which is preliminary data.</text>
</comment>
<dbReference type="EMBL" id="JAVDYE010000001">
    <property type="protein sequence ID" value="MDR7385761.1"/>
    <property type="molecule type" value="Genomic_DNA"/>
</dbReference>
<accession>A0ABU2CWN4</accession>
<dbReference type="Pfam" id="PF13483">
    <property type="entry name" value="Lactamase_B_3"/>
    <property type="match status" value="1"/>
</dbReference>
<feature type="domain" description="Metallo-beta-lactamase" evidence="1">
    <location>
        <begin position="68"/>
        <end position="293"/>
    </location>
</feature>
<sequence>MTTPTSKRALSRRTLMTGAGTAALGVLGGVTGARALTDRAAASPAAHALAAPTTQEAPAGFASFAWLGTSGWRVRTPTTTVLLDPYVTRFDTGLAAGRFSATTRLSVDAAALDAALGAPGTPEGAVDSILVTHTHWDHFADVPHLARTRGATVFTTLTGYHLALAMGVPREQLAVVRGGEEMHLGDLVVRVVPALHSRTASGALLFPGLHTTVPAKPRTIADLPEGDTLSYLLRSPQGRSVLLLGGSDYDDQALRGLRVDTVALPVPSTDVTTDYAGRLLTALDHPGQIVLVHWDDFESPLTNPPLAAESTEVRMVGLIEEIRRLSPRTEVVVPEYRTPLQLL</sequence>
<dbReference type="Gene3D" id="3.60.15.10">
    <property type="entry name" value="Ribonuclease Z/Hydroxyacylglutathione hydrolase-like"/>
    <property type="match status" value="1"/>
</dbReference>
<gene>
    <name evidence="2" type="ORF">J2S48_005276</name>
</gene>
<dbReference type="PROSITE" id="PS51318">
    <property type="entry name" value="TAT"/>
    <property type="match status" value="1"/>
</dbReference>
<dbReference type="InterPro" id="IPR006311">
    <property type="entry name" value="TAT_signal"/>
</dbReference>
<dbReference type="InterPro" id="IPR001279">
    <property type="entry name" value="Metallo-B-lactamas"/>
</dbReference>